<evidence type="ECO:0000313" key="5">
    <source>
        <dbReference type="EMBL" id="MEN7551333.1"/>
    </source>
</evidence>
<proteinExistence type="inferred from homology"/>
<dbReference type="PANTHER" id="PTHR30041:SF5">
    <property type="entry name" value="ARSENATE REDUCTASE-RELATED"/>
    <property type="match status" value="1"/>
</dbReference>
<evidence type="ECO:0000313" key="6">
    <source>
        <dbReference type="Proteomes" id="UP001403385"/>
    </source>
</evidence>
<comment type="similarity">
    <text evidence="1 4">Belongs to the ArsC family.</text>
</comment>
<evidence type="ECO:0000256" key="3">
    <source>
        <dbReference type="ARBA" id="ARBA00023002"/>
    </source>
</evidence>
<dbReference type="SUPFAM" id="SSF52833">
    <property type="entry name" value="Thioredoxin-like"/>
    <property type="match status" value="1"/>
</dbReference>
<gene>
    <name evidence="5" type="ORF">AAG747_25675</name>
</gene>
<dbReference type="Pfam" id="PF03960">
    <property type="entry name" value="ArsC"/>
    <property type="match status" value="1"/>
</dbReference>
<organism evidence="5 6">
    <name type="scientific">Rapidithrix thailandica</name>
    <dbReference type="NCBI Taxonomy" id="413964"/>
    <lineage>
        <taxon>Bacteria</taxon>
        <taxon>Pseudomonadati</taxon>
        <taxon>Bacteroidota</taxon>
        <taxon>Cytophagia</taxon>
        <taxon>Cytophagales</taxon>
        <taxon>Flammeovirgaceae</taxon>
        <taxon>Rapidithrix</taxon>
    </lineage>
</organism>
<comment type="caution">
    <text evidence="5">The sequence shown here is derived from an EMBL/GenBank/DDBJ whole genome shotgun (WGS) entry which is preliminary data.</text>
</comment>
<dbReference type="GO" id="GO:0046685">
    <property type="term" value="P:response to arsenic-containing substance"/>
    <property type="evidence" value="ECO:0007669"/>
    <property type="project" value="UniProtKB-KW"/>
</dbReference>
<accession>A0AAW9SBN7</accession>
<dbReference type="GO" id="GO:0016491">
    <property type="term" value="F:oxidoreductase activity"/>
    <property type="evidence" value="ECO:0007669"/>
    <property type="project" value="UniProtKB-KW"/>
</dbReference>
<dbReference type="InterPro" id="IPR036249">
    <property type="entry name" value="Thioredoxin-like_sf"/>
</dbReference>
<dbReference type="InterPro" id="IPR006660">
    <property type="entry name" value="Arsenate_reductase-like"/>
</dbReference>
<dbReference type="PANTHER" id="PTHR30041">
    <property type="entry name" value="ARSENATE REDUCTASE"/>
    <property type="match status" value="1"/>
</dbReference>
<protein>
    <submittedName>
        <fullName evidence="5">ArsC/Spx/MgsR family protein</fullName>
    </submittedName>
</protein>
<keyword evidence="2" id="KW-0059">Arsenical resistance</keyword>
<dbReference type="Proteomes" id="UP001403385">
    <property type="component" value="Unassembled WGS sequence"/>
</dbReference>
<dbReference type="AlphaFoldDB" id="A0AAW9SBN7"/>
<evidence type="ECO:0000256" key="4">
    <source>
        <dbReference type="PROSITE-ProRule" id="PRU01282"/>
    </source>
</evidence>
<name>A0AAW9SBN7_9BACT</name>
<evidence type="ECO:0000256" key="2">
    <source>
        <dbReference type="ARBA" id="ARBA00022849"/>
    </source>
</evidence>
<evidence type="ECO:0000256" key="1">
    <source>
        <dbReference type="ARBA" id="ARBA00007198"/>
    </source>
</evidence>
<dbReference type="EMBL" id="JBDKWZ010000021">
    <property type="protein sequence ID" value="MEN7551333.1"/>
    <property type="molecule type" value="Genomic_DNA"/>
</dbReference>
<keyword evidence="6" id="KW-1185">Reference proteome</keyword>
<keyword evidence="3" id="KW-0560">Oxidoreductase</keyword>
<dbReference type="Gene3D" id="3.40.30.10">
    <property type="entry name" value="Glutaredoxin"/>
    <property type="match status" value="1"/>
</dbReference>
<dbReference type="PROSITE" id="PS51353">
    <property type="entry name" value="ARSC"/>
    <property type="match status" value="1"/>
</dbReference>
<reference evidence="5 6" key="1">
    <citation type="submission" date="2024-04" db="EMBL/GenBank/DDBJ databases">
        <title>Novel genus in family Flammeovirgaceae.</title>
        <authorList>
            <person name="Nguyen T.H."/>
            <person name="Vuong T.Q."/>
            <person name="Le H."/>
            <person name="Kim S.-G."/>
        </authorList>
    </citation>
    <scope>NUCLEOTIDE SEQUENCE [LARGE SCALE GENOMIC DNA]</scope>
    <source>
        <strain evidence="5 6">JCM 23209</strain>
    </source>
</reference>
<sequence length="118" mass="13678">MKKHPYKIKVYYNNNSDLGKKTIAYAKSISNYVTGINYCSDSFTTTIWRDLLNRMQLTPKELLDKANPKYQATLRGHEFDDEGWLNIMMKNPDLIKAPIVVYGDQVKLCLKPSDILKM</sequence>
<dbReference type="RefSeq" id="WP_346824112.1">
    <property type="nucleotide sequence ID" value="NZ_JBDKWZ010000021.1"/>
</dbReference>